<dbReference type="InterPro" id="IPR002890">
    <property type="entry name" value="MG2"/>
</dbReference>
<dbReference type="EMBL" id="CP022987">
    <property type="protein sequence ID" value="QAA93548.1"/>
    <property type="molecule type" value="Genomic_DNA"/>
</dbReference>
<dbReference type="InterPro" id="IPR051802">
    <property type="entry name" value="YfhM-like"/>
</dbReference>
<dbReference type="Pfam" id="PF17973">
    <property type="entry name" value="bMG10"/>
    <property type="match status" value="1"/>
</dbReference>
<protein>
    <submittedName>
        <fullName evidence="4">Alpha-2-macroglobulin</fullName>
    </submittedName>
</protein>
<dbReference type="PANTHER" id="PTHR40094:SF1">
    <property type="entry name" value="UBIQUITIN DOMAIN-CONTAINING PROTEIN"/>
    <property type="match status" value="1"/>
</dbReference>
<dbReference type="SMART" id="SM01359">
    <property type="entry name" value="A2M_N_2"/>
    <property type="match status" value="1"/>
</dbReference>
<dbReference type="Gene3D" id="2.60.40.1930">
    <property type="match status" value="1"/>
</dbReference>
<reference evidence="4 5" key="1">
    <citation type="submission" date="2017-08" db="EMBL/GenBank/DDBJ databases">
        <authorList>
            <person name="Park S.-J."/>
            <person name="Kim H."/>
        </authorList>
    </citation>
    <scope>NUCLEOTIDE SEQUENCE [LARGE SCALE GENOMIC DNA]</scope>
    <source>
        <strain evidence="5">ye3</strain>
    </source>
</reference>
<dbReference type="InterPro" id="IPR011625">
    <property type="entry name" value="A2M_N_BRD"/>
</dbReference>
<dbReference type="Pfam" id="PF01835">
    <property type="entry name" value="MG2"/>
    <property type="match status" value="1"/>
</dbReference>
<organism evidence="4 5">
    <name type="scientific">Pollutimonas thiosulfatoxidans</name>
    <dbReference type="NCBI Taxonomy" id="2028345"/>
    <lineage>
        <taxon>Bacteria</taxon>
        <taxon>Pseudomonadati</taxon>
        <taxon>Pseudomonadota</taxon>
        <taxon>Betaproteobacteria</taxon>
        <taxon>Burkholderiales</taxon>
        <taxon>Alcaligenaceae</taxon>
        <taxon>Pollutimonas</taxon>
    </lineage>
</organism>
<evidence type="ECO:0000313" key="4">
    <source>
        <dbReference type="EMBL" id="QAA93548.1"/>
    </source>
</evidence>
<dbReference type="InterPro" id="IPR041246">
    <property type="entry name" value="Bact_MG10"/>
</dbReference>
<proteinExistence type="inferred from homology"/>
<comment type="similarity">
    <text evidence="1">Belongs to the protease inhibitor I39 (alpha-2-macroglobulin) family. Bacterial alpha-2-macroglobulin subfamily.</text>
</comment>
<dbReference type="SMART" id="SM01360">
    <property type="entry name" value="A2M"/>
    <property type="match status" value="1"/>
</dbReference>
<accession>A0A410GB81</accession>
<evidence type="ECO:0000313" key="5">
    <source>
        <dbReference type="Proteomes" id="UP000283474"/>
    </source>
</evidence>
<name>A0A410GB81_9BURK</name>
<dbReference type="Proteomes" id="UP000283474">
    <property type="component" value="Chromosome"/>
</dbReference>
<dbReference type="Pfam" id="PF07703">
    <property type="entry name" value="A2M_BRD"/>
    <property type="match status" value="1"/>
</dbReference>
<feature type="domain" description="Alpha-2-macroglobulin" evidence="3">
    <location>
        <begin position="1290"/>
        <end position="1380"/>
    </location>
</feature>
<gene>
    <name evidence="4" type="ORF">CKA81_06625</name>
</gene>
<keyword evidence="5" id="KW-1185">Reference proteome</keyword>
<dbReference type="PANTHER" id="PTHR40094">
    <property type="entry name" value="ALPHA-2-MACROGLOBULIN HOMOLOG"/>
    <property type="match status" value="1"/>
</dbReference>
<dbReference type="Pfam" id="PF11974">
    <property type="entry name" value="bMG3"/>
    <property type="match status" value="1"/>
</dbReference>
<dbReference type="GO" id="GO:0004866">
    <property type="term" value="F:endopeptidase inhibitor activity"/>
    <property type="evidence" value="ECO:0007669"/>
    <property type="project" value="InterPro"/>
</dbReference>
<evidence type="ECO:0000259" key="2">
    <source>
        <dbReference type="SMART" id="SM01359"/>
    </source>
</evidence>
<feature type="domain" description="Alpha-2-macroglobulin bait region" evidence="2">
    <location>
        <begin position="1049"/>
        <end position="1232"/>
    </location>
</feature>
<dbReference type="InterPro" id="IPR001599">
    <property type="entry name" value="Macroglobln_a2"/>
</dbReference>
<dbReference type="Pfam" id="PF00207">
    <property type="entry name" value="A2M"/>
    <property type="match status" value="1"/>
</dbReference>
<sequence>MVWLPKIRGKGRKLHGVRIAVLASVFVLSPVWGASVTQFSPQGEVAKVESIKLSFDTDVIAFGDDQAAAPVDVSCSDPAVSGEGRWLDARRWTFVFTQPPGAGVQCTAQIKPDFRTLTNAAVSGKQQFSFHTGGPIATHHAPYGKTIAEDQVFVLSFNGAVDTDSLLASTECVVEGLGEVVPVRTITGDVRTQILESVFYSDSQARDTAATQLLQCQRRLPAEAAVQLRVGPGVATVAAEGRPAVANTTAQVYDYVVRKPFKASFTCLRENAAMPCTPVSPLALEFSAPIARDAAQAIRLTIAGKELKPSIAQDDTYLGPLERVRFDGPFPADAELVLSIPADLTDEADRPLVNAGQFPLRFTTAAYPPLVKFAASPFGVIERFADAPARASAGVDSASASVPITVRRVEAALRTKELTLSAGQVGDHVVREDVQVLRWYARLQRLDERSWTANQLKDIMADRQPRSEDMPMQDTRGMQVLDREQGVRQLTLPGVQAEDPRPFEVLGIPLQEPGFHVLEVESARLGEALLATKKPMYVRTGVLLTNLAVHIKTGRDDMLAWVTTLDDGKVVPDADITVLDCSGNLLAQGKTDAHGLWHHQQALQAEDYCQDTDLSGVYVSARIGADHPQAYGQADFSFALSTWNRGIESWRFNVPTDTSEQPTVVTHTVFDRSLLRAGETVSMKHFVRTQTRDGLGIPGASARPDTLLIEHEGSGQRYTLPVSWEATPSGGLSADSTFAIPQEARLGSYSVRLTDENQSWYGQDVFRVEAFRLPLLGGQLQITGQAGDTSLVAPPSITADLQISYLSGGPARALPVQLSGVLQDRQLRYEQYDDYSFNPPSPVDDQAEVVNASGGSSRILFLDKKPVQLDSHGNARVPSIPMPSIDRPKALLFEASFADPNGQIQTLAQTVPVWPAAIQTGIRAQGWIAAGKPLQVSALAIAPDGEPKADVDTAVRAVQRITYSTRKRMVGGFYAYDHHTETRDLGTLCEGKTAANGALDCELTLDASGSVELIAQARDEQGRMSVSATTVWVTGAGELWFGGENDDRIDIIAERKTYQPGETASLQVRMPFRHATALLAIEREGVLATRVLELSGTDPTVNVEIEPQWGPNVYVSLLVLRGRLHDVPWHSFLDWGWREPSSWYKAYADSRQGYTAPSAFIDLAKPAFRFGLTELRVSDQHDELKVSVLADRERYQIREQATVKIKVSLPDGSPAAHGTVAFAAVDQALLELAPNESWDLLSALRQLRSYGVETATAQMEVVGRRHYGRKALPAGGGGGTSPTRELLDTLLLWQPNVQLNENGEASVTVPLNDALTQFRLVAVADHGTQRFGTASTTIVSTQDLQIIPGLPTVVREGDRYVASLTARNTTQRAMQVQLEARYEGKGVPEATLPFQALQLEPGSAAVASWDLTAPEANTPDDQVPLRWTLSAREQSNQADAATKPATDQLSFTQVLKPAVPLQTQAATLLQLDAGQPPVSLPVSPPPGSLLDGNGVPRGGLDVQLRSSLAGGLAGVRDWFQDYPYTCVEQLASRAMGLRNSELWADLMRRLPGYVDEDGLVSYFPGGIGNEVLTAYLLTVSDIALSQDQPFALPAEQRDAMVAGLVAFAEGRLQRNRWSPRPDLDMRKLLVLDALSRSGHAQPRMLDSIAIAPDRWPTSAVISWLGVLQRMPAISDRNAHLSQARQILTARMLDRGTLTVFADEGEEAWWLMLGSETNMARLILLAADDPAWQPQLPRLVQGLLSTQRQGAWRTTTGNLLGSLAVEKFARLGETTPVSGGVELALASATQAQTRDWAQAVEVDGVKQADIALAWATTEVDQLTLQQKGQGTAWAQLRAVAAVPITQAVNAGYALQREITPVSQAVPGAWAQGDVYRVTLTVNSRAATTWAVITDPLPAGAAILGSGLARDSVIATESGAMDDQAVDPTFIERNADSYRAYFEYLPKGETTVQYTVRLNTAGDFQLPPTHAEALYQPDVYADLPQAERFVVGPQP</sequence>
<evidence type="ECO:0000256" key="1">
    <source>
        <dbReference type="ARBA" id="ARBA00010556"/>
    </source>
</evidence>
<evidence type="ECO:0000259" key="3">
    <source>
        <dbReference type="SMART" id="SM01360"/>
    </source>
</evidence>
<dbReference type="KEGG" id="pus:CKA81_06625"/>
<dbReference type="OrthoDB" id="9767116at2"/>
<dbReference type="InterPro" id="IPR021868">
    <property type="entry name" value="Alpha_2_Macroglob_MG3"/>
</dbReference>